<proteinExistence type="predicted"/>
<accession>N1WUI9</accession>
<dbReference type="Proteomes" id="UP000012313">
    <property type="component" value="Unassembled WGS sequence"/>
</dbReference>
<gene>
    <name evidence="1" type="ORF">LEP1GSC060_2582</name>
</gene>
<evidence type="ECO:0000313" key="1">
    <source>
        <dbReference type="EMBL" id="EMY79513.1"/>
    </source>
</evidence>
<evidence type="ECO:0000313" key="2">
    <source>
        <dbReference type="Proteomes" id="UP000012313"/>
    </source>
</evidence>
<sequence length="167" mass="19825">MVPDFELYINLRDTERKLGHAFKKYWHTVFIYRSIYFLTENIKYSKIISLEYFFFLKSDILSKSGSEPELEVDSQNKSQSLFYKSPLSHFFGYKILTEILSRSQTPLTPVILKAFSLVPAYIFDAFQRFEMSRDREVKDHFELKNHLEEDPFLSQVLGVIDKNHNGF</sequence>
<reference evidence="1" key="1">
    <citation type="submission" date="2013-03" db="EMBL/GenBank/DDBJ databases">
        <authorList>
            <person name="Harkins D.M."/>
            <person name="Durkin A.S."/>
            <person name="Brinkac L.M."/>
            <person name="Haft D.H."/>
            <person name="Selengut J.D."/>
            <person name="Sanka R."/>
            <person name="DePew J."/>
            <person name="Purushe J."/>
            <person name="Hartskeerl R.A."/>
            <person name="Ahmed A."/>
            <person name="van der Linden H."/>
            <person name="Goris M.G.A."/>
            <person name="Vinetz J.M."/>
            <person name="Sutton G.G."/>
            <person name="Nierman W.C."/>
            <person name="Fouts D.E."/>
        </authorList>
    </citation>
    <scope>NUCLEOTIDE SEQUENCE [LARGE SCALE GENOMIC DNA]</scope>
    <source>
        <strain evidence="1">ICFT</strain>
    </source>
</reference>
<comment type="caution">
    <text evidence="1">The sequence shown here is derived from an EMBL/GenBank/DDBJ whole genome shotgun (WGS) entry which is preliminary data.</text>
</comment>
<dbReference type="AlphaFoldDB" id="N1WUI9"/>
<organism evidence="1 2">
    <name type="scientific">Leptospira weilii serovar Ranarum str. ICFT</name>
    <dbReference type="NCBI Taxonomy" id="1218598"/>
    <lineage>
        <taxon>Bacteria</taxon>
        <taxon>Pseudomonadati</taxon>
        <taxon>Spirochaetota</taxon>
        <taxon>Spirochaetia</taxon>
        <taxon>Leptospirales</taxon>
        <taxon>Leptospiraceae</taxon>
        <taxon>Leptospira</taxon>
    </lineage>
</organism>
<keyword evidence="2" id="KW-1185">Reference proteome</keyword>
<dbReference type="EMBL" id="AOHC02000012">
    <property type="protein sequence ID" value="EMY79513.1"/>
    <property type="molecule type" value="Genomic_DNA"/>
</dbReference>
<protein>
    <submittedName>
        <fullName evidence="1">Uncharacterized protein</fullName>
    </submittedName>
</protein>
<name>N1WUI9_9LEPT</name>